<accession>A0A9W6GY61</accession>
<proteinExistence type="inferred from homology"/>
<comment type="caution">
    <text evidence="10">The sequence shown here is derived from an EMBL/GenBank/DDBJ whole genome shotgun (WGS) entry which is preliminary data.</text>
</comment>
<dbReference type="EMBL" id="BSEC01000002">
    <property type="protein sequence ID" value="GLI95148.1"/>
    <property type="molecule type" value="Genomic_DNA"/>
</dbReference>
<evidence type="ECO:0000313" key="11">
    <source>
        <dbReference type="Proteomes" id="UP001144323"/>
    </source>
</evidence>
<feature type="domain" description="ATP synthase F1 complex delta/epsilon subunit N-terminal" evidence="9">
    <location>
        <begin position="1"/>
        <end position="80"/>
    </location>
</feature>
<dbReference type="AlphaFoldDB" id="A0A9W6GY61"/>
<evidence type="ECO:0000256" key="4">
    <source>
        <dbReference type="ARBA" id="ARBA00022448"/>
    </source>
</evidence>
<keyword evidence="8" id="KW-0066">ATP synthesis</keyword>
<comment type="subcellular location">
    <subcellularLocation>
        <location evidence="2">Endomembrane system</location>
        <topology evidence="2">Peripheral membrane protein</topology>
    </subcellularLocation>
</comment>
<keyword evidence="4" id="KW-0813">Transport</keyword>
<evidence type="ECO:0000313" key="10">
    <source>
        <dbReference type="EMBL" id="GLI95148.1"/>
    </source>
</evidence>
<dbReference type="SUPFAM" id="SSF51344">
    <property type="entry name" value="Epsilon subunit of F1F0-ATP synthase N-terminal domain"/>
    <property type="match status" value="1"/>
</dbReference>
<dbReference type="Proteomes" id="UP001144323">
    <property type="component" value="Unassembled WGS sequence"/>
</dbReference>
<reference evidence="10" key="1">
    <citation type="journal article" date="2023" name="Int. J. Syst. Evol. Microbiol.">
        <title>Methylocystis iwaonis sp. nov., a type II methane-oxidizing bacterium from surface soil of a rice paddy field in Japan, and emended description of the genus Methylocystis (ex Whittenbury et al. 1970) Bowman et al. 1993.</title>
        <authorList>
            <person name="Kaise H."/>
            <person name="Sawadogo J.B."/>
            <person name="Alam M.S."/>
            <person name="Ueno C."/>
            <person name="Dianou D."/>
            <person name="Shinjo R."/>
            <person name="Asakawa S."/>
        </authorList>
    </citation>
    <scope>NUCLEOTIDE SEQUENCE</scope>
    <source>
        <strain evidence="10">LMG27198</strain>
    </source>
</reference>
<protein>
    <recommendedName>
        <fullName evidence="9">ATP synthase F1 complex delta/epsilon subunit N-terminal domain-containing protein</fullName>
    </recommendedName>
</protein>
<evidence type="ECO:0000256" key="2">
    <source>
        <dbReference type="ARBA" id="ARBA00004184"/>
    </source>
</evidence>
<keyword evidence="6" id="KW-0406">Ion transport</keyword>
<evidence type="ECO:0000256" key="6">
    <source>
        <dbReference type="ARBA" id="ARBA00023065"/>
    </source>
</evidence>
<dbReference type="GO" id="GO:0045259">
    <property type="term" value="C:proton-transporting ATP synthase complex"/>
    <property type="evidence" value="ECO:0007669"/>
    <property type="project" value="UniProtKB-KW"/>
</dbReference>
<sequence length="150" mass="16549">MRLNVSTPLAVVVDVDDVAHVRAEDETGAFGIMTGHADFLTVLAISVVTWRDQRGAEHHVAVRGGMFEVRGGDSIVIATKEAVRCDDLRHLETEVLAAFRRAVEEDRAARIDAERLYISAVRQICCFLRSEHAPTAPGGARPRRYDQAPE</sequence>
<dbReference type="InterPro" id="IPR036771">
    <property type="entry name" value="ATPsynth_dsu/esu_N"/>
</dbReference>
<comment type="similarity">
    <text evidence="3">Belongs to the ATPase epsilon chain family.</text>
</comment>
<dbReference type="CDD" id="cd12152">
    <property type="entry name" value="F1-ATPase_delta"/>
    <property type="match status" value="1"/>
</dbReference>
<evidence type="ECO:0000256" key="8">
    <source>
        <dbReference type="ARBA" id="ARBA00023196"/>
    </source>
</evidence>
<dbReference type="GO" id="GO:0046933">
    <property type="term" value="F:proton-transporting ATP synthase activity, rotational mechanism"/>
    <property type="evidence" value="ECO:0007669"/>
    <property type="project" value="InterPro"/>
</dbReference>
<evidence type="ECO:0000256" key="7">
    <source>
        <dbReference type="ARBA" id="ARBA00023136"/>
    </source>
</evidence>
<keyword evidence="7" id="KW-0472">Membrane</keyword>
<gene>
    <name evidence="10" type="ORF">LMG27198_41400</name>
</gene>
<dbReference type="Pfam" id="PF02823">
    <property type="entry name" value="ATP-synt_DE_N"/>
    <property type="match status" value="1"/>
</dbReference>
<dbReference type="InterPro" id="IPR001469">
    <property type="entry name" value="ATP_synth_F1_dsu/esu"/>
</dbReference>
<name>A0A9W6GY61_9HYPH</name>
<comment type="function">
    <text evidence="1">Produces ATP from ADP in the presence of a proton gradient across the membrane.</text>
</comment>
<evidence type="ECO:0000256" key="5">
    <source>
        <dbReference type="ARBA" id="ARBA00022781"/>
    </source>
</evidence>
<dbReference type="Gene3D" id="2.60.15.10">
    <property type="entry name" value="F0F1 ATP synthase delta/epsilon subunit, N-terminal"/>
    <property type="match status" value="1"/>
</dbReference>
<dbReference type="InterPro" id="IPR020546">
    <property type="entry name" value="ATP_synth_F1_dsu/esu_N"/>
</dbReference>
<keyword evidence="8" id="KW-0139">CF(1)</keyword>
<dbReference type="GO" id="GO:0012505">
    <property type="term" value="C:endomembrane system"/>
    <property type="evidence" value="ECO:0007669"/>
    <property type="project" value="UniProtKB-SubCell"/>
</dbReference>
<dbReference type="NCBIfam" id="TIGR03166">
    <property type="entry name" value="alt_F1F0_F1_eps"/>
    <property type="match status" value="1"/>
</dbReference>
<keyword evidence="5" id="KW-0375">Hydrogen ion transport</keyword>
<keyword evidence="11" id="KW-1185">Reference proteome</keyword>
<dbReference type="InterPro" id="IPR024037">
    <property type="entry name" value="Alt_ATP_synth_F1_esu"/>
</dbReference>
<dbReference type="RefSeq" id="WP_281805820.1">
    <property type="nucleotide sequence ID" value="NZ_BSEC01000002.1"/>
</dbReference>
<evidence type="ECO:0000256" key="1">
    <source>
        <dbReference type="ARBA" id="ARBA00003543"/>
    </source>
</evidence>
<organism evidence="10 11">
    <name type="scientific">Methylocystis echinoides</name>
    <dbReference type="NCBI Taxonomy" id="29468"/>
    <lineage>
        <taxon>Bacteria</taxon>
        <taxon>Pseudomonadati</taxon>
        <taxon>Pseudomonadota</taxon>
        <taxon>Alphaproteobacteria</taxon>
        <taxon>Hyphomicrobiales</taxon>
        <taxon>Methylocystaceae</taxon>
        <taxon>Methylocystis</taxon>
    </lineage>
</organism>
<evidence type="ECO:0000256" key="3">
    <source>
        <dbReference type="ARBA" id="ARBA00005712"/>
    </source>
</evidence>
<evidence type="ECO:0000259" key="9">
    <source>
        <dbReference type="Pfam" id="PF02823"/>
    </source>
</evidence>
<dbReference type="NCBIfam" id="NF009981">
    <property type="entry name" value="PRK13447.1"/>
    <property type="match status" value="1"/>
</dbReference>